<gene>
    <name evidence="2" type="ORF">OQJ68_11745</name>
</gene>
<organism evidence="2 3">
    <name type="scientific">Microbulbifer thermotolerans</name>
    <dbReference type="NCBI Taxonomy" id="252514"/>
    <lineage>
        <taxon>Bacteria</taxon>
        <taxon>Pseudomonadati</taxon>
        <taxon>Pseudomonadota</taxon>
        <taxon>Gammaproteobacteria</taxon>
        <taxon>Cellvibrionales</taxon>
        <taxon>Microbulbiferaceae</taxon>
        <taxon>Microbulbifer</taxon>
    </lineage>
</organism>
<proteinExistence type="predicted"/>
<dbReference type="RefSeq" id="WP_139223308.1">
    <property type="nucleotide sequence ID" value="NZ_FOKT01000013.1"/>
</dbReference>
<keyword evidence="1" id="KW-0812">Transmembrane</keyword>
<evidence type="ECO:0000313" key="2">
    <source>
        <dbReference type="EMBL" id="MCX2802460.1"/>
    </source>
</evidence>
<evidence type="ECO:0000256" key="1">
    <source>
        <dbReference type="SAM" id="Phobius"/>
    </source>
</evidence>
<dbReference type="EMBL" id="JAPHQB010000018">
    <property type="protein sequence ID" value="MCX2802460.1"/>
    <property type="molecule type" value="Genomic_DNA"/>
</dbReference>
<evidence type="ECO:0000313" key="3">
    <source>
        <dbReference type="Proteomes" id="UP001209730"/>
    </source>
</evidence>
<protein>
    <submittedName>
        <fullName evidence="2">Uncharacterized protein</fullName>
    </submittedName>
</protein>
<keyword evidence="1" id="KW-0472">Membrane</keyword>
<name>A0AB35I248_MICTH</name>
<keyword evidence="1" id="KW-1133">Transmembrane helix</keyword>
<reference evidence="2" key="1">
    <citation type="submission" date="2022-11" db="EMBL/GenBank/DDBJ databases">
        <title>Chitin-degrading and fungicidal potential of chitinolytic bacterial strains from marine environment of the Pacific Ocean regions.</title>
        <authorList>
            <person name="Pentekhina I."/>
            <person name="Nedashkovskaya O."/>
            <person name="Seitkalieva A."/>
            <person name="Podvolotskaya A."/>
            <person name="Tekutyeva L."/>
            <person name="Balabanova L."/>
        </authorList>
    </citation>
    <scope>NUCLEOTIDE SEQUENCE</scope>
    <source>
        <strain evidence="2">KMM 6838</strain>
    </source>
</reference>
<sequence length="61" mass="6671">MERLDNPSNFLGWASILVGGLFLSLSIYLLTDFPLSKEIESVHGIVEEAALKSRGKGSDTF</sequence>
<accession>A0AB35I248</accession>
<feature type="transmembrane region" description="Helical" evidence="1">
    <location>
        <begin position="12"/>
        <end position="31"/>
    </location>
</feature>
<comment type="caution">
    <text evidence="2">The sequence shown here is derived from an EMBL/GenBank/DDBJ whole genome shotgun (WGS) entry which is preliminary data.</text>
</comment>
<dbReference type="Proteomes" id="UP001209730">
    <property type="component" value="Unassembled WGS sequence"/>
</dbReference>
<dbReference type="AlphaFoldDB" id="A0AB35I248"/>